<dbReference type="PANTHER" id="PTHR43595">
    <property type="entry name" value="37S RIBOSOMAL PROTEIN S26, MITOCHONDRIAL"/>
    <property type="match status" value="1"/>
</dbReference>
<dbReference type="EC" id="1.15.1.1" evidence="2"/>
<evidence type="ECO:0000256" key="3">
    <source>
        <dbReference type="ARBA" id="ARBA00022723"/>
    </source>
</evidence>
<dbReference type="FunFam" id="3.55.40.20:FF:000004">
    <property type="entry name" value="Superoxide dismutase [Fe]"/>
    <property type="match status" value="1"/>
</dbReference>
<dbReference type="GO" id="GO:0046872">
    <property type="term" value="F:metal ion binding"/>
    <property type="evidence" value="ECO:0007669"/>
    <property type="project" value="UniProtKB-KW"/>
</dbReference>
<dbReference type="SUPFAM" id="SSF54719">
    <property type="entry name" value="Fe,Mn superoxide dismutase (SOD), C-terminal domain"/>
    <property type="match status" value="1"/>
</dbReference>
<dbReference type="Proteomes" id="UP000008467">
    <property type="component" value="Chromosome"/>
</dbReference>
<dbReference type="HOGENOM" id="CLU_031625_2_2_9"/>
<dbReference type="STRING" id="642492.Clole_2604"/>
<feature type="domain" description="Manganese/iron superoxide dismutase C-terminal" evidence="6">
    <location>
        <begin position="183"/>
        <end position="283"/>
    </location>
</feature>
<evidence type="ECO:0000313" key="8">
    <source>
        <dbReference type="Proteomes" id="UP000008467"/>
    </source>
</evidence>
<evidence type="ECO:0000256" key="1">
    <source>
        <dbReference type="ARBA" id="ARBA00008714"/>
    </source>
</evidence>
<keyword evidence="4 7" id="KW-0560">Oxidoreductase</keyword>
<comment type="similarity">
    <text evidence="1">Belongs to the iron/manganese superoxide dismutase family.</text>
</comment>
<proteinExistence type="inferred from homology"/>
<dbReference type="PROSITE" id="PS00088">
    <property type="entry name" value="SOD_MN"/>
    <property type="match status" value="1"/>
</dbReference>
<dbReference type="PANTHER" id="PTHR43595:SF2">
    <property type="entry name" value="SMALL RIBOSOMAL SUBUNIT PROTEIN MS42"/>
    <property type="match status" value="1"/>
</dbReference>
<evidence type="ECO:0000256" key="4">
    <source>
        <dbReference type="ARBA" id="ARBA00023002"/>
    </source>
</evidence>
<dbReference type="Pfam" id="PF00081">
    <property type="entry name" value="Sod_Fe_N"/>
    <property type="match status" value="1"/>
</dbReference>
<dbReference type="InterPro" id="IPR036324">
    <property type="entry name" value="Mn/Fe_SOD_N_sf"/>
</dbReference>
<sequence length="301" mass="33672">MNNLMSLFLLSTATTAHQKKVAASYKYACQQKQLLRTPTCAQPNRETATTPPQAPITKVPMVSSSELAMLNTLYQADEATDIPASTGPFELPPLEYNYNALEPYIDEATMRVHHDGHHRTYVNNLNAALSRYPEFYAYTLEELLLFSDRLPSDIQTQVINNAGGHYNHSLTWKLIGPPTNSEPTGQLKTAIETQFGTFDNFKAALTLAALSVFGSGYAWLILNPYGRLQIVTTGNQTTPIPLRGIPLLPIDVWEHAYYLKHQNKRGNYISDFFNVINWDRLGERYDAALASLNLPTSTTSQ</sequence>
<gene>
    <name evidence="7" type="ordered locus">Clole_2604</name>
</gene>
<dbReference type="GO" id="GO:0005737">
    <property type="term" value="C:cytoplasm"/>
    <property type="evidence" value="ECO:0007669"/>
    <property type="project" value="TreeGrafter"/>
</dbReference>
<dbReference type="Gene3D" id="3.55.40.20">
    <property type="entry name" value="Iron/manganese superoxide dismutase, C-terminal domain"/>
    <property type="match status" value="1"/>
</dbReference>
<dbReference type="eggNOG" id="COG0605">
    <property type="taxonomic scope" value="Bacteria"/>
</dbReference>
<dbReference type="PRINTS" id="PR01703">
    <property type="entry name" value="MNSODISMTASE"/>
</dbReference>
<dbReference type="GO" id="GO:0004784">
    <property type="term" value="F:superoxide dismutase activity"/>
    <property type="evidence" value="ECO:0007669"/>
    <property type="project" value="UniProtKB-EC"/>
</dbReference>
<keyword evidence="3" id="KW-0479">Metal-binding</keyword>
<evidence type="ECO:0000259" key="6">
    <source>
        <dbReference type="Pfam" id="PF02777"/>
    </source>
</evidence>
<dbReference type="InterPro" id="IPR019832">
    <property type="entry name" value="Mn/Fe_SOD_C"/>
</dbReference>
<organism evidence="7 8">
    <name type="scientific">Cellulosilyticum lentocellum (strain ATCC 49066 / DSM 5427 / NCIMB 11756 / RHM5)</name>
    <name type="common">Clostridium lentocellum</name>
    <dbReference type="NCBI Taxonomy" id="642492"/>
    <lineage>
        <taxon>Bacteria</taxon>
        <taxon>Bacillati</taxon>
        <taxon>Bacillota</taxon>
        <taxon>Clostridia</taxon>
        <taxon>Lachnospirales</taxon>
        <taxon>Cellulosilyticaceae</taxon>
        <taxon>Cellulosilyticum</taxon>
    </lineage>
</organism>
<dbReference type="InterPro" id="IPR001189">
    <property type="entry name" value="Mn/Fe_SOD"/>
</dbReference>
<protein>
    <recommendedName>
        <fullName evidence="2">superoxide dismutase</fullName>
        <ecNumber evidence="2">1.15.1.1</ecNumber>
    </recommendedName>
</protein>
<dbReference type="InterPro" id="IPR019831">
    <property type="entry name" value="Mn/Fe_SOD_N"/>
</dbReference>
<dbReference type="InterPro" id="IPR019833">
    <property type="entry name" value="Mn/Fe_SOD_BS"/>
</dbReference>
<dbReference type="EMBL" id="CP002582">
    <property type="protein sequence ID" value="ADZ84306.1"/>
    <property type="molecule type" value="Genomic_DNA"/>
</dbReference>
<reference evidence="7 8" key="1">
    <citation type="journal article" date="2011" name="J. Bacteriol.">
        <title>Complete genome sequence of the cellulose-degrading bacterium Cellulosilyticum lentocellum.</title>
        <authorList>
            <consortium name="US DOE Joint Genome Institute"/>
            <person name="Miller D.A."/>
            <person name="Suen G."/>
            <person name="Bruce D."/>
            <person name="Copeland A."/>
            <person name="Cheng J.F."/>
            <person name="Detter C."/>
            <person name="Goodwin L.A."/>
            <person name="Han C.S."/>
            <person name="Hauser L.J."/>
            <person name="Land M.L."/>
            <person name="Lapidus A."/>
            <person name="Lucas S."/>
            <person name="Meincke L."/>
            <person name="Pitluck S."/>
            <person name="Tapia R."/>
            <person name="Teshima H."/>
            <person name="Woyke T."/>
            <person name="Fox B.G."/>
            <person name="Angert E.R."/>
            <person name="Currie C.R."/>
        </authorList>
    </citation>
    <scope>NUCLEOTIDE SEQUENCE [LARGE SCALE GENOMIC DNA]</scope>
    <source>
        <strain evidence="8">ATCC 49066 / DSM 5427 / NCIMB 11756 / RHM5</strain>
    </source>
</reference>
<feature type="domain" description="Manganese/iron superoxide dismutase N-terminal" evidence="5">
    <location>
        <begin position="89"/>
        <end position="174"/>
    </location>
</feature>
<keyword evidence="8" id="KW-1185">Reference proteome</keyword>
<accession>F2JIE0</accession>
<name>F2JIE0_CELLD</name>
<evidence type="ECO:0000313" key="7">
    <source>
        <dbReference type="EMBL" id="ADZ84306.1"/>
    </source>
</evidence>
<dbReference type="RefSeq" id="WP_013657599.1">
    <property type="nucleotide sequence ID" value="NC_015275.1"/>
</dbReference>
<dbReference type="KEGG" id="cle:Clole_2604"/>
<dbReference type="InterPro" id="IPR036314">
    <property type="entry name" value="SOD_C_sf"/>
</dbReference>
<dbReference type="AlphaFoldDB" id="F2JIE0"/>
<dbReference type="SUPFAM" id="SSF46609">
    <property type="entry name" value="Fe,Mn superoxide dismutase (SOD), N-terminal domain"/>
    <property type="match status" value="1"/>
</dbReference>
<dbReference type="Pfam" id="PF02777">
    <property type="entry name" value="Sod_Fe_C"/>
    <property type="match status" value="1"/>
</dbReference>
<evidence type="ECO:0000256" key="2">
    <source>
        <dbReference type="ARBA" id="ARBA00012682"/>
    </source>
</evidence>
<evidence type="ECO:0000259" key="5">
    <source>
        <dbReference type="Pfam" id="PF00081"/>
    </source>
</evidence>
<dbReference type="Gene3D" id="1.10.287.990">
    <property type="entry name" value="Fe,Mn superoxide dismutase (SOD) domain"/>
    <property type="match status" value="1"/>
</dbReference>